<dbReference type="RefSeq" id="WP_111633885.1">
    <property type="nucleotide sequence ID" value="NZ_QLLR01000009.1"/>
</dbReference>
<evidence type="ECO:0000313" key="4">
    <source>
        <dbReference type="Proteomes" id="UP000249754"/>
    </source>
</evidence>
<name>A0A327SQC1_9SPHI</name>
<organism evidence="3 4">
    <name type="scientific">Pedobacter cryoconitis</name>
    <dbReference type="NCBI Taxonomy" id="188932"/>
    <lineage>
        <taxon>Bacteria</taxon>
        <taxon>Pseudomonadati</taxon>
        <taxon>Bacteroidota</taxon>
        <taxon>Sphingobacteriia</taxon>
        <taxon>Sphingobacteriales</taxon>
        <taxon>Sphingobacteriaceae</taxon>
        <taxon>Pedobacter</taxon>
    </lineage>
</organism>
<sequence length="140" mass="16181">MSNQQTPEKTVIDEVVESLIKKTELLEKELSAMKKELLAKEEQTQALLTSFESKFSNVVIQAPAPDLSEVNATLKNGLATMNQNMEKWPKPLKTEYRFLFFPEQLRSVEYVRAVLTRIILFLLALVFMIFAYLLLNDHMK</sequence>
<dbReference type="OrthoDB" id="768583at2"/>
<keyword evidence="1" id="KW-0175">Coiled coil</keyword>
<keyword evidence="2" id="KW-0472">Membrane</keyword>
<comment type="caution">
    <text evidence="3">The sequence shown here is derived from an EMBL/GenBank/DDBJ whole genome shotgun (WGS) entry which is preliminary data.</text>
</comment>
<keyword evidence="2" id="KW-0812">Transmembrane</keyword>
<evidence type="ECO:0000256" key="2">
    <source>
        <dbReference type="SAM" id="Phobius"/>
    </source>
</evidence>
<reference evidence="3 4" key="1">
    <citation type="submission" date="2018-06" db="EMBL/GenBank/DDBJ databases">
        <title>Genomic Encyclopedia of Archaeal and Bacterial Type Strains, Phase II (KMG-II): from individual species to whole genera.</title>
        <authorList>
            <person name="Goeker M."/>
        </authorList>
    </citation>
    <scope>NUCLEOTIDE SEQUENCE [LARGE SCALE GENOMIC DNA]</scope>
    <source>
        <strain evidence="3 4">DSM 14825</strain>
    </source>
</reference>
<dbReference type="Proteomes" id="UP000249754">
    <property type="component" value="Unassembled WGS sequence"/>
</dbReference>
<protein>
    <submittedName>
        <fullName evidence="3">Uncharacterized protein</fullName>
    </submittedName>
</protein>
<dbReference type="EMBL" id="QLLR01000009">
    <property type="protein sequence ID" value="RAJ31151.1"/>
    <property type="molecule type" value="Genomic_DNA"/>
</dbReference>
<keyword evidence="2" id="KW-1133">Transmembrane helix</keyword>
<gene>
    <name evidence="3" type="ORF">LY11_02382</name>
</gene>
<feature type="coiled-coil region" evidence="1">
    <location>
        <begin position="16"/>
        <end position="43"/>
    </location>
</feature>
<feature type="transmembrane region" description="Helical" evidence="2">
    <location>
        <begin position="114"/>
        <end position="135"/>
    </location>
</feature>
<accession>A0A327SQC1</accession>
<dbReference type="AlphaFoldDB" id="A0A327SQC1"/>
<evidence type="ECO:0000313" key="3">
    <source>
        <dbReference type="EMBL" id="RAJ31151.1"/>
    </source>
</evidence>
<evidence type="ECO:0000256" key="1">
    <source>
        <dbReference type="SAM" id="Coils"/>
    </source>
</evidence>
<proteinExistence type="predicted"/>